<dbReference type="GO" id="GO:0005664">
    <property type="term" value="C:nuclear origin of replication recognition complex"/>
    <property type="evidence" value="ECO:0007669"/>
    <property type="project" value="TreeGrafter"/>
</dbReference>
<feature type="region of interest" description="Disordered" evidence="4">
    <location>
        <begin position="316"/>
        <end position="376"/>
    </location>
</feature>
<feature type="compositionally biased region" description="Basic residues" evidence="4">
    <location>
        <begin position="316"/>
        <end position="329"/>
    </location>
</feature>
<gene>
    <name evidence="7" type="ORF">UCRPC4_g00609</name>
</gene>
<keyword evidence="8" id="KW-1185">Reference proteome</keyword>
<dbReference type="Proteomes" id="UP000053317">
    <property type="component" value="Unassembled WGS sequence"/>
</dbReference>
<comment type="caution">
    <text evidence="7">The sequence shown here is derived from an EMBL/GenBank/DDBJ whole genome shotgun (WGS) entry which is preliminary data.</text>
</comment>
<dbReference type="OrthoDB" id="365981at2759"/>
<comment type="subcellular location">
    <subcellularLocation>
        <location evidence="1">Nucleus</location>
    </subcellularLocation>
</comment>
<sequence>MIVVYGFEATAKSSIVEAVIEATSLRYAFINCLETISQRHLLHKTLQSCVAAIPETADLNLDQRCEHLNTLAVQLQRLLEVWQERFVLVLDARLGEMIPNLTVIMIVSSTRSLPLQRPAIPYIHFPPYTRAEAVTIVGRQPPEPPEDVISALSDPGTLLKWYTLFTTAVYDSLIAPTSRSLPLLRKTCLKLWPKFVQPIIQNEPPPTQSSQWDFSKLFVRNRALFQAEGESSIISRIEFSSYSLDETTADNLTSETQPSSPQTSANAPLPTPPTTPPTPLLKYTTTLVLLASYLCSHTSPKVDILLFSRLSNSSSKSRRVKKSYHRKKLNFSSNATPTKRGTDDNNNNNNNNNDDMDIDTPTKKTPSKNPSGSTMTTKIGKSIWSLQAKIPHPFPLDRLYSIYRAIHPQGIISFSSSSSSSSSSSTTRKYPPISDSLSSSLVELSRLRLVVPVSSSSSSTGTTGAPGIGSAAAAGGGGFGTNSTTSGDVDDKGKWRVNVQRQFVEERCREWGIGDQGVGAIGEWEI</sequence>
<feature type="region of interest" description="Disordered" evidence="4">
    <location>
        <begin position="413"/>
        <end position="434"/>
    </location>
</feature>
<protein>
    <submittedName>
        <fullName evidence="7">Putative origin recognition complex subunit</fullName>
    </submittedName>
</protein>
<keyword evidence="3" id="KW-0539">Nucleus</keyword>
<evidence type="ECO:0000256" key="2">
    <source>
        <dbReference type="ARBA" id="ARBA00022705"/>
    </source>
</evidence>
<dbReference type="GO" id="GO:0006270">
    <property type="term" value="P:DNA replication initiation"/>
    <property type="evidence" value="ECO:0007669"/>
    <property type="project" value="TreeGrafter"/>
</dbReference>
<evidence type="ECO:0000313" key="8">
    <source>
        <dbReference type="Proteomes" id="UP000053317"/>
    </source>
</evidence>
<dbReference type="PANTHER" id="PTHR12705:SF0">
    <property type="entry name" value="ORIGIN RECOGNITION COMPLEX SUBUNIT 5"/>
    <property type="match status" value="1"/>
</dbReference>
<feature type="domain" description="Origin recognition complex subunit 5 C-terminal" evidence="5">
    <location>
        <begin position="281"/>
        <end position="512"/>
    </location>
</feature>
<dbReference type="PANTHER" id="PTHR12705">
    <property type="entry name" value="ORIGIN RECOGNITION COMPLEX SUBUNIT 5"/>
    <property type="match status" value="1"/>
</dbReference>
<evidence type="ECO:0000256" key="1">
    <source>
        <dbReference type="ARBA" id="ARBA00004123"/>
    </source>
</evidence>
<dbReference type="InterPro" id="IPR047088">
    <property type="entry name" value="ORC5_C"/>
</dbReference>
<reference evidence="7 8" key="1">
    <citation type="submission" date="2015-05" db="EMBL/GenBank/DDBJ databases">
        <title>Distinctive expansion of gene families associated with plant cell wall degradation and secondary metabolism in the genomes of grapevine trunk pathogens.</title>
        <authorList>
            <person name="Lawrence D.P."/>
            <person name="Travadon R."/>
            <person name="Rolshausen P.E."/>
            <person name="Baumgartner K."/>
        </authorList>
    </citation>
    <scope>NUCLEOTIDE SEQUENCE [LARGE SCALE GENOMIC DNA]</scope>
    <source>
        <strain evidence="7">UCRPC4</strain>
    </source>
</reference>
<evidence type="ECO:0000256" key="3">
    <source>
        <dbReference type="ARBA" id="ARBA00023242"/>
    </source>
</evidence>
<dbReference type="GO" id="GO:0003688">
    <property type="term" value="F:DNA replication origin binding"/>
    <property type="evidence" value="ECO:0007669"/>
    <property type="project" value="TreeGrafter"/>
</dbReference>
<reference evidence="7 8" key="2">
    <citation type="submission" date="2015-05" db="EMBL/GenBank/DDBJ databases">
        <authorList>
            <person name="Morales-Cruz A."/>
            <person name="Amrine K.C."/>
            <person name="Cantu D."/>
        </authorList>
    </citation>
    <scope>NUCLEOTIDE SEQUENCE [LARGE SCALE GENOMIC DNA]</scope>
    <source>
        <strain evidence="7">UCRPC4</strain>
    </source>
</reference>
<evidence type="ECO:0000259" key="5">
    <source>
        <dbReference type="Pfam" id="PF14630"/>
    </source>
</evidence>
<feature type="compositionally biased region" description="Polar residues" evidence="4">
    <location>
        <begin position="330"/>
        <end position="339"/>
    </location>
</feature>
<feature type="compositionally biased region" description="Polar residues" evidence="4">
    <location>
        <begin position="363"/>
        <end position="376"/>
    </location>
</feature>
<dbReference type="InterPro" id="IPR020796">
    <property type="entry name" value="ORC5"/>
</dbReference>
<evidence type="ECO:0000313" key="7">
    <source>
        <dbReference type="EMBL" id="KKY28441.1"/>
    </source>
</evidence>
<feature type="compositionally biased region" description="Low complexity" evidence="4">
    <location>
        <begin position="454"/>
        <end position="473"/>
    </location>
</feature>
<name>A0A0G2F2E0_PHACM</name>
<evidence type="ECO:0000256" key="4">
    <source>
        <dbReference type="SAM" id="MobiDB-lite"/>
    </source>
</evidence>
<organism evidence="7 8">
    <name type="scientific">Phaeomoniella chlamydospora</name>
    <name type="common">Phaeoacremonium chlamydosporum</name>
    <dbReference type="NCBI Taxonomy" id="158046"/>
    <lineage>
        <taxon>Eukaryota</taxon>
        <taxon>Fungi</taxon>
        <taxon>Dikarya</taxon>
        <taxon>Ascomycota</taxon>
        <taxon>Pezizomycotina</taxon>
        <taxon>Eurotiomycetes</taxon>
        <taxon>Chaetothyriomycetidae</taxon>
        <taxon>Phaeomoniellales</taxon>
        <taxon>Phaeomoniellaceae</taxon>
        <taxon>Phaeomoniella</taxon>
    </lineage>
</organism>
<dbReference type="Pfam" id="PF21639">
    <property type="entry name" value="ORC5_lid"/>
    <property type="match status" value="1"/>
</dbReference>
<keyword evidence="2" id="KW-0235">DNA replication</keyword>
<dbReference type="InterPro" id="IPR048866">
    <property type="entry name" value="ORC5_lid"/>
</dbReference>
<accession>A0A0G2F2E0</accession>
<proteinExistence type="predicted"/>
<evidence type="ECO:0000259" key="6">
    <source>
        <dbReference type="Pfam" id="PF21639"/>
    </source>
</evidence>
<feature type="compositionally biased region" description="Low complexity" evidence="4">
    <location>
        <begin position="413"/>
        <end position="425"/>
    </location>
</feature>
<feature type="compositionally biased region" description="Low complexity" evidence="4">
    <location>
        <begin position="253"/>
        <end position="264"/>
    </location>
</feature>
<feature type="compositionally biased region" description="Low complexity" evidence="4">
    <location>
        <begin position="344"/>
        <end position="353"/>
    </location>
</feature>
<dbReference type="AlphaFoldDB" id="A0A0G2F2E0"/>
<feature type="compositionally biased region" description="Pro residues" evidence="4">
    <location>
        <begin position="269"/>
        <end position="278"/>
    </location>
</feature>
<feature type="region of interest" description="Disordered" evidence="4">
    <location>
        <begin position="454"/>
        <end position="491"/>
    </location>
</feature>
<feature type="region of interest" description="Disordered" evidence="4">
    <location>
        <begin position="248"/>
        <end position="278"/>
    </location>
</feature>
<feature type="domain" description="ORC5 lid" evidence="6">
    <location>
        <begin position="162"/>
        <end position="226"/>
    </location>
</feature>
<dbReference type="Pfam" id="PF14630">
    <property type="entry name" value="ORC5_C"/>
    <property type="match status" value="1"/>
</dbReference>
<dbReference type="EMBL" id="LCWF01000013">
    <property type="protein sequence ID" value="KKY28441.1"/>
    <property type="molecule type" value="Genomic_DNA"/>
</dbReference>